<protein>
    <recommendedName>
        <fullName evidence="3">ABM domain-containing protein</fullName>
    </recommendedName>
</protein>
<evidence type="ECO:0000313" key="2">
    <source>
        <dbReference type="Proteomes" id="UP000605848"/>
    </source>
</evidence>
<dbReference type="Proteomes" id="UP000605848">
    <property type="component" value="Unassembled WGS sequence"/>
</dbReference>
<keyword evidence="2" id="KW-1185">Reference proteome</keyword>
<comment type="caution">
    <text evidence="1">The sequence shown here is derived from an EMBL/GenBank/DDBJ whole genome shotgun (WGS) entry which is preliminary data.</text>
</comment>
<organism evidence="1 2">
    <name type="scientific">Microvirga aerilata</name>
    <dbReference type="NCBI Taxonomy" id="670292"/>
    <lineage>
        <taxon>Bacteria</taxon>
        <taxon>Pseudomonadati</taxon>
        <taxon>Pseudomonadota</taxon>
        <taxon>Alphaproteobacteria</taxon>
        <taxon>Hyphomicrobiales</taxon>
        <taxon>Methylobacteriaceae</taxon>
        <taxon>Microvirga</taxon>
    </lineage>
</organism>
<proteinExistence type="predicted"/>
<evidence type="ECO:0000313" key="1">
    <source>
        <dbReference type="EMBL" id="MBL0404765.1"/>
    </source>
</evidence>
<accession>A0A936ZFB6</accession>
<dbReference type="EMBL" id="JAEQMY010000014">
    <property type="protein sequence ID" value="MBL0404765.1"/>
    <property type="molecule type" value="Genomic_DNA"/>
</dbReference>
<sequence>MKCRIWRTQVVQGRFAEYERFAREISLPMFQSQAGYRGVMMGGDGPDRIVITLWENDDAIAALDASSAYRDTVSKIIATGFLTGDQSVEVYDTHLSDLDAIRA</sequence>
<dbReference type="SUPFAM" id="SSF54909">
    <property type="entry name" value="Dimeric alpha+beta barrel"/>
    <property type="match status" value="1"/>
</dbReference>
<evidence type="ECO:0008006" key="3">
    <source>
        <dbReference type="Google" id="ProtNLM"/>
    </source>
</evidence>
<gene>
    <name evidence="1" type="ORF">JKG68_12370</name>
</gene>
<reference evidence="1" key="1">
    <citation type="submission" date="2021-01" db="EMBL/GenBank/DDBJ databases">
        <title>Microvirga sp.</title>
        <authorList>
            <person name="Kim M.K."/>
        </authorList>
    </citation>
    <scope>NUCLEOTIDE SEQUENCE</scope>
    <source>
        <strain evidence="1">5420S-16</strain>
    </source>
</reference>
<dbReference type="InterPro" id="IPR011008">
    <property type="entry name" value="Dimeric_a/b-barrel"/>
</dbReference>
<dbReference type="RefSeq" id="WP_202059769.1">
    <property type="nucleotide sequence ID" value="NZ_JAEQMY010000014.1"/>
</dbReference>
<name>A0A936ZFB6_9HYPH</name>
<dbReference type="AlphaFoldDB" id="A0A936ZFB6"/>